<proteinExistence type="predicted"/>
<name>A0A9W8WDZ9_9HYPO</name>
<reference evidence="1" key="1">
    <citation type="submission" date="2022-10" db="EMBL/GenBank/DDBJ databases">
        <title>Tapping the CABI collections for fungal endophytes: first genome assemblies for Collariella, Neodidymelliopsis, Ascochyta clinopodiicola, Didymella pomorum, Didymosphaeria variabile, Neocosmospora piperis and Neocucurbitaria cava.</title>
        <authorList>
            <person name="Hill R."/>
        </authorList>
    </citation>
    <scope>NUCLEOTIDE SEQUENCE</scope>
    <source>
        <strain evidence="1">IMI 366586</strain>
    </source>
</reference>
<evidence type="ECO:0000313" key="1">
    <source>
        <dbReference type="EMBL" id="KAJ4321514.1"/>
    </source>
</evidence>
<dbReference type="EMBL" id="JAPEUR010000094">
    <property type="protein sequence ID" value="KAJ4321514.1"/>
    <property type="molecule type" value="Genomic_DNA"/>
</dbReference>
<dbReference type="Proteomes" id="UP001140502">
    <property type="component" value="Unassembled WGS sequence"/>
</dbReference>
<organism evidence="1 2">
    <name type="scientific">Fusarium piperis</name>
    <dbReference type="NCBI Taxonomy" id="1435070"/>
    <lineage>
        <taxon>Eukaryota</taxon>
        <taxon>Fungi</taxon>
        <taxon>Dikarya</taxon>
        <taxon>Ascomycota</taxon>
        <taxon>Pezizomycotina</taxon>
        <taxon>Sordariomycetes</taxon>
        <taxon>Hypocreomycetidae</taxon>
        <taxon>Hypocreales</taxon>
        <taxon>Nectriaceae</taxon>
        <taxon>Fusarium</taxon>
        <taxon>Fusarium solani species complex</taxon>
    </lineage>
</organism>
<dbReference type="OrthoDB" id="303107at2759"/>
<keyword evidence="2" id="KW-1185">Reference proteome</keyword>
<gene>
    <name evidence="1" type="ORF">N0V84_005317</name>
</gene>
<accession>A0A9W8WDZ9</accession>
<evidence type="ECO:0000313" key="2">
    <source>
        <dbReference type="Proteomes" id="UP001140502"/>
    </source>
</evidence>
<sequence>MENTLRRRDGRVWSDSNRLQLLAYLNWCVTYRDNLLQTGQDHLKRVTGNDFTETQIRRKLLHEWDKRGLCANFDDVFSQGTPSLNLSEEEQNEIQSIFTGLCHNLQESRNDTRATRLRSRAAPKTVKTPTNKRQAIRLALTIKNSPIRSEESPPLLGYSANDDGDEGNAVNLIPVSDTESKVIEPSTTCLRIRSIDLQSAPQGPSPLPSPGPTGPPSDCIASLQAELLKLKGHNFALQNRVSELEMDHTEIRRFRESADGDIEYCTRTVHYLEKQLETMSAHLHNVADSETGRLGLPTSTIAQEYKVLYLDVLDASQTFCEDHSSPRISTNAETAHPVRVWARKASGRDFDPLLCHYNIQTVPNSRLVVALIGAGLFDLVFERAFPEILSAESPLTNGYRRHILTKDGSDALRLADLAALESLTQGDRASKDRLKERMIDEKAKHLSEFMLQSLSFCMAENHQPATSDDDSDTKEVPPDLDILLRQALKLKLALTTSMTRLKFYFFWPGADFDETSMEKDYMSGDGGVVKLCLFPALFSVPRETLGTRLEESRWAVDSHHDRYLTNATEEEVASLPLVARAVVLT</sequence>
<comment type="caution">
    <text evidence="1">The sequence shown here is derived from an EMBL/GenBank/DDBJ whole genome shotgun (WGS) entry which is preliminary data.</text>
</comment>
<dbReference type="AlphaFoldDB" id="A0A9W8WDZ9"/>
<protein>
    <submittedName>
        <fullName evidence="1">Uncharacterized protein</fullName>
    </submittedName>
</protein>